<evidence type="ECO:0000256" key="7">
    <source>
        <dbReference type="SAM" id="Phobius"/>
    </source>
</evidence>
<accession>A0A014N405</accession>
<dbReference type="STRING" id="69222.BG55_19135"/>
<feature type="transmembrane region" description="Helical" evidence="7">
    <location>
        <begin position="69"/>
        <end position="90"/>
    </location>
</feature>
<protein>
    <submittedName>
        <fullName evidence="8">Lysine transporter LysE</fullName>
    </submittedName>
</protein>
<evidence type="ECO:0000256" key="6">
    <source>
        <dbReference type="ARBA" id="ARBA00023136"/>
    </source>
</evidence>
<dbReference type="GO" id="GO:0005886">
    <property type="term" value="C:plasma membrane"/>
    <property type="evidence" value="ECO:0007669"/>
    <property type="project" value="UniProtKB-SubCell"/>
</dbReference>
<keyword evidence="2" id="KW-1003">Cell membrane</keyword>
<dbReference type="Proteomes" id="UP000019918">
    <property type="component" value="Unassembled WGS sequence"/>
</dbReference>
<feature type="transmembrane region" description="Helical" evidence="7">
    <location>
        <begin position="110"/>
        <end position="132"/>
    </location>
</feature>
<feature type="transmembrane region" description="Helical" evidence="7">
    <location>
        <begin position="38"/>
        <end position="63"/>
    </location>
</feature>
<keyword evidence="6 7" id="KW-0472">Membrane</keyword>
<evidence type="ECO:0000256" key="4">
    <source>
        <dbReference type="ARBA" id="ARBA00022970"/>
    </source>
</evidence>
<evidence type="ECO:0000256" key="3">
    <source>
        <dbReference type="ARBA" id="ARBA00022692"/>
    </source>
</evidence>
<dbReference type="PANTHER" id="PTHR30086">
    <property type="entry name" value="ARGININE EXPORTER PROTEIN ARGO"/>
    <property type="match status" value="1"/>
</dbReference>
<dbReference type="PANTHER" id="PTHR30086:SF20">
    <property type="entry name" value="ARGININE EXPORTER PROTEIN ARGO-RELATED"/>
    <property type="match status" value="1"/>
</dbReference>
<keyword evidence="3 7" id="KW-0812">Transmembrane</keyword>
<name>A0A014N405_9GAMM</name>
<keyword evidence="4" id="KW-0029">Amino-acid transport</keyword>
<dbReference type="Pfam" id="PF01810">
    <property type="entry name" value="LysE"/>
    <property type="match status" value="1"/>
</dbReference>
<feature type="transmembrane region" description="Helical" evidence="7">
    <location>
        <begin position="144"/>
        <end position="174"/>
    </location>
</feature>
<evidence type="ECO:0000313" key="9">
    <source>
        <dbReference type="Proteomes" id="UP000019918"/>
    </source>
</evidence>
<feature type="transmembrane region" description="Helical" evidence="7">
    <location>
        <begin position="6"/>
        <end position="26"/>
    </location>
</feature>
<keyword evidence="5 7" id="KW-1133">Transmembrane helix</keyword>
<keyword evidence="4" id="KW-0813">Transport</keyword>
<organism evidence="8 9">
    <name type="scientific">Erwinia mallotivora</name>
    <dbReference type="NCBI Taxonomy" id="69222"/>
    <lineage>
        <taxon>Bacteria</taxon>
        <taxon>Pseudomonadati</taxon>
        <taxon>Pseudomonadota</taxon>
        <taxon>Gammaproteobacteria</taxon>
        <taxon>Enterobacterales</taxon>
        <taxon>Erwiniaceae</taxon>
        <taxon>Erwinia</taxon>
    </lineage>
</organism>
<gene>
    <name evidence="8" type="ORF">BG55_19135</name>
</gene>
<keyword evidence="9" id="KW-1185">Reference proteome</keyword>
<sequence>MTLPALFSFWAFSMMFVLTPGADWAYAMSAGIRGRFVVSAVVGLLTGYVVLTLIVAAGIGILIAGKPLLMLLLTIAGALYLIWLGSRMLLNPPKPEAQNNTFRNESRYNVALHGALVSGLNPKAFMFFLAFLPPFTMATASWSISVQLFVLGMVHTLSCSVVYMFVGIGARLILSARPTAARFIGRLSGIIMLLLGVFLLYREVIQG</sequence>
<feature type="transmembrane region" description="Helical" evidence="7">
    <location>
        <begin position="183"/>
        <end position="201"/>
    </location>
</feature>
<evidence type="ECO:0000256" key="1">
    <source>
        <dbReference type="ARBA" id="ARBA00004651"/>
    </source>
</evidence>
<proteinExistence type="predicted"/>
<comment type="subcellular location">
    <subcellularLocation>
        <location evidence="1">Cell membrane</location>
        <topology evidence="1">Multi-pass membrane protein</topology>
    </subcellularLocation>
</comment>
<dbReference type="RefSeq" id="WP_034940327.1">
    <property type="nucleotide sequence ID" value="NZ_JFHN01000066.1"/>
</dbReference>
<dbReference type="EMBL" id="JFHN01000066">
    <property type="protein sequence ID" value="EXU74133.1"/>
    <property type="molecule type" value="Genomic_DNA"/>
</dbReference>
<comment type="caution">
    <text evidence="8">The sequence shown here is derived from an EMBL/GenBank/DDBJ whole genome shotgun (WGS) entry which is preliminary data.</text>
</comment>
<reference evidence="8 9" key="1">
    <citation type="submission" date="2014-02" db="EMBL/GenBank/DDBJ databases">
        <title>Draft genome of Erwinia mallotivora strain BT-MARDI, a papaya dieback pathogen.</title>
        <authorList>
            <person name="Redzuan R."/>
            <person name="Abu Bakar N."/>
            <person name="Badrun R."/>
            <person name="Mohd Raih M.F."/>
            <person name="Rozano L."/>
            <person name="Mat Amin N."/>
        </authorList>
    </citation>
    <scope>NUCLEOTIDE SEQUENCE [LARGE SCALE GENOMIC DNA]</scope>
    <source>
        <strain evidence="8 9">BT-MARDI</strain>
    </source>
</reference>
<evidence type="ECO:0000256" key="2">
    <source>
        <dbReference type="ARBA" id="ARBA00022475"/>
    </source>
</evidence>
<dbReference type="AlphaFoldDB" id="A0A014N405"/>
<evidence type="ECO:0000313" key="8">
    <source>
        <dbReference type="EMBL" id="EXU74133.1"/>
    </source>
</evidence>
<dbReference type="GO" id="GO:0015171">
    <property type="term" value="F:amino acid transmembrane transporter activity"/>
    <property type="evidence" value="ECO:0007669"/>
    <property type="project" value="TreeGrafter"/>
</dbReference>
<evidence type="ECO:0000256" key="5">
    <source>
        <dbReference type="ARBA" id="ARBA00022989"/>
    </source>
</evidence>
<dbReference type="InterPro" id="IPR001123">
    <property type="entry name" value="LeuE-type"/>
</dbReference>
<dbReference type="OrthoDB" id="9814990at2"/>